<evidence type="ECO:0000313" key="1">
    <source>
        <dbReference type="EMBL" id="ROW01056.1"/>
    </source>
</evidence>
<reference evidence="1 2" key="1">
    <citation type="submission" date="2015-09" db="EMBL/GenBank/DDBJ databases">
        <title>Host preference determinants of Valsa canker pathogens revealed by comparative genomics.</title>
        <authorList>
            <person name="Yin Z."/>
            <person name="Huang L."/>
        </authorList>
    </citation>
    <scope>NUCLEOTIDE SEQUENCE [LARGE SCALE GENOMIC DNA]</scope>
    <source>
        <strain evidence="1 2">YSFL</strain>
    </source>
</reference>
<accession>A0A423WCG4</accession>
<comment type="caution">
    <text evidence="1">The sequence shown here is derived from an EMBL/GenBank/DDBJ whole genome shotgun (WGS) entry which is preliminary data.</text>
</comment>
<dbReference type="EMBL" id="LJZO01000007">
    <property type="protein sequence ID" value="ROW01056.1"/>
    <property type="molecule type" value="Genomic_DNA"/>
</dbReference>
<sequence length="65" mass="7352">MHAQRESLAVEVHRGPVYDMDEMYEAEGPPSEEDWESWEMSMSRLSVEGMLEQTEASSDGETAEA</sequence>
<dbReference type="Proteomes" id="UP000284375">
    <property type="component" value="Unassembled WGS sequence"/>
</dbReference>
<organism evidence="1 2">
    <name type="scientific">Cytospora chrysosperma</name>
    <name type="common">Cytospora canker fungus</name>
    <name type="synonym">Sphaeria chrysosperma</name>
    <dbReference type="NCBI Taxonomy" id="252740"/>
    <lineage>
        <taxon>Eukaryota</taxon>
        <taxon>Fungi</taxon>
        <taxon>Dikarya</taxon>
        <taxon>Ascomycota</taxon>
        <taxon>Pezizomycotina</taxon>
        <taxon>Sordariomycetes</taxon>
        <taxon>Sordariomycetidae</taxon>
        <taxon>Diaporthales</taxon>
        <taxon>Cytosporaceae</taxon>
        <taxon>Cytospora</taxon>
    </lineage>
</organism>
<keyword evidence="2" id="KW-1185">Reference proteome</keyword>
<name>A0A423WCG4_CYTCH</name>
<gene>
    <name evidence="1" type="ORF">VSDG_02742</name>
</gene>
<proteinExistence type="predicted"/>
<dbReference type="AlphaFoldDB" id="A0A423WCG4"/>
<protein>
    <submittedName>
        <fullName evidence="1">Uncharacterized protein</fullName>
    </submittedName>
</protein>
<evidence type="ECO:0000313" key="2">
    <source>
        <dbReference type="Proteomes" id="UP000284375"/>
    </source>
</evidence>